<reference evidence="15" key="1">
    <citation type="journal article" date="2014" name="Proc. Natl. Acad. Sci. U.S.A.">
        <title>Extensive sampling of basidiomycete genomes demonstrates inadequacy of the white-rot/brown-rot paradigm for wood decay fungi.</title>
        <authorList>
            <person name="Riley R."/>
            <person name="Salamov A.A."/>
            <person name="Brown D.W."/>
            <person name="Nagy L.G."/>
            <person name="Floudas D."/>
            <person name="Held B.W."/>
            <person name="Levasseur A."/>
            <person name="Lombard V."/>
            <person name="Morin E."/>
            <person name="Otillar R."/>
            <person name="Lindquist E.A."/>
            <person name="Sun H."/>
            <person name="LaButti K.M."/>
            <person name="Schmutz J."/>
            <person name="Jabbour D."/>
            <person name="Luo H."/>
            <person name="Baker S.E."/>
            <person name="Pisabarro A.G."/>
            <person name="Walton J.D."/>
            <person name="Blanchette R.A."/>
            <person name="Henrissat B."/>
            <person name="Martin F."/>
            <person name="Cullen D."/>
            <person name="Hibbett D.S."/>
            <person name="Grigoriev I.V."/>
        </authorList>
    </citation>
    <scope>NUCLEOTIDE SEQUENCE [LARGE SCALE GENOMIC DNA]</scope>
    <source>
        <strain evidence="15">CBS 339.88</strain>
    </source>
</reference>
<dbReference type="CDD" id="cd20335">
    <property type="entry name" value="BRcat_RBR"/>
    <property type="match status" value="1"/>
</dbReference>
<dbReference type="InterPro" id="IPR018957">
    <property type="entry name" value="Znf_C3HC4_RING-type"/>
</dbReference>
<evidence type="ECO:0000256" key="9">
    <source>
        <dbReference type="PROSITE-ProRule" id="PRU00723"/>
    </source>
</evidence>
<sequence length="1149" mass="129847">MSAPKQYVGNSPSQLLFTRQKVCNRCPQGYCQSGASCKFGHILAMDLGTLSKTAEQGEEDDTNRGCPGLVASDETSSSDFAQIRTSVKKPIRKLPPKPTLAEDTLSTAPGSIPHSVDEFTPYWDWKTGNRPKADSNTRWHQPTFKGDIQQSNRTAPTIFIEQHFISTSDKENEIHPAILQLGTLDQPDDTAGAAYDNPASDVAMKYAEGYGTNGTKQQGTQDHDQAGPAKAAEVATRKKGEKLARIKVAKEARARDEGLWDAEGEQPNNLEARLAGKHVAKEIIQTSQMQMVVDKEQEAAALEQDVVLDSCLVTYTAGLEFRHIITSFDLCKITIRNLPLNAGREEISDLFINDGIEFSDFCIHQVRPDGDGLEAVVLANADHGQSIVLDLDGVSFLGRILSVQVWDNASWNTMDATARISPFLTVSWMIPSDTVIATYPTMEEAQEKARKLDMVTWKGRQIRAMMVESPQGFCMQRFVPSSIKIVNLPCIGRIETDLYNFTGAMDLRLLRSISYDLQASFNSMRRHLENLSGVQMHTYEVVSTGDRTHGEAKIKVRFRDWEDARSACTSINQIKLGVYTPNFRPWFFPPKPLRHSIAIPREQYEAQKGQWDALSEKNPEVDAYIEIKIRSRGDVFIQVVGLDKKAAGSLKVRVENMVAGEKLDHTYWHPVFESKEGICFFNRIYRENNVFVRTDFKYRSLRIFGRPEKVLQVRQMIAEEVNRLAQRETRRVLDPPCVGFFVREGLKRLKELLGEENANLDLASRPFSITIKGGDEAMHHLQRLTDEAQMAAFLAPVLSGPMERNTCPICTDEASNPERLGCGHAYCTGCLRHFLTSAANARNFPLVCMGNDATCRMPLSIPLIRRFVPPQVFRSLVEAAFLSYLDHHPQELKYCPTPDCKQVYRHRTDQATLQCPSCFSTICSSCDEEAHEGMTCHERKLSKDGEQERLNEQLAMNNGYKKCPQCKVWIEKTAGCNHMNCICGAHICWRCMEVFDLAVIYNHMRHAHGNIYGDAPARIDDPRNAGHNAWLRVLVDEVDVAEYQQAPDWNLDFDDNVLAMVDGVRDGRDNAFQGVLVDEVEMAEHRRALDMEVHAADHANPWLEERRRRQMANVQRQAIERQRQLDETHSMYAHLRQAEQCRRGRCIIM</sequence>
<evidence type="ECO:0000313" key="14">
    <source>
        <dbReference type="EMBL" id="KDR80943.1"/>
    </source>
</evidence>
<dbReference type="EC" id="2.3.2.31" evidence="2"/>
<keyword evidence="6 9" id="KW-0863">Zinc-finger</keyword>
<dbReference type="CDD" id="cd16449">
    <property type="entry name" value="RING-HC"/>
    <property type="match status" value="1"/>
</dbReference>
<comment type="catalytic activity">
    <reaction evidence="1">
        <text>[E2 ubiquitin-conjugating enzyme]-S-ubiquitinyl-L-cysteine + [acceptor protein]-L-lysine = [E2 ubiquitin-conjugating enzyme]-L-cysteine + [acceptor protein]-N(6)-ubiquitinyl-L-lysine.</text>
        <dbReference type="EC" id="2.3.2.31"/>
    </reaction>
</comment>
<dbReference type="InterPro" id="IPR002867">
    <property type="entry name" value="IBR_dom"/>
</dbReference>
<dbReference type="GO" id="GO:0008270">
    <property type="term" value="F:zinc ion binding"/>
    <property type="evidence" value="ECO:0007669"/>
    <property type="project" value="UniProtKB-KW"/>
</dbReference>
<feature type="domain" description="C3H1-type" evidence="12">
    <location>
        <begin position="17"/>
        <end position="44"/>
    </location>
</feature>
<dbReference type="InterPro" id="IPR001841">
    <property type="entry name" value="Znf_RING"/>
</dbReference>
<dbReference type="Proteomes" id="UP000027222">
    <property type="component" value="Unassembled WGS sequence"/>
</dbReference>
<evidence type="ECO:0000256" key="3">
    <source>
        <dbReference type="ARBA" id="ARBA00022679"/>
    </source>
</evidence>
<evidence type="ECO:0000256" key="1">
    <source>
        <dbReference type="ARBA" id="ARBA00001798"/>
    </source>
</evidence>
<evidence type="ECO:0000256" key="8">
    <source>
        <dbReference type="ARBA" id="ARBA00022833"/>
    </source>
</evidence>
<accession>A0A067TPT0</accession>
<dbReference type="PROSITE" id="PS51873">
    <property type="entry name" value="TRIAD"/>
    <property type="match status" value="1"/>
</dbReference>
<dbReference type="InterPro" id="IPR000571">
    <property type="entry name" value="Znf_CCCH"/>
</dbReference>
<feature type="region of interest" description="Disordered" evidence="10">
    <location>
        <begin position="92"/>
        <end position="113"/>
    </location>
</feature>
<dbReference type="STRING" id="685588.A0A067TPT0"/>
<organism evidence="14 15">
    <name type="scientific">Galerina marginata (strain CBS 339.88)</name>
    <dbReference type="NCBI Taxonomy" id="685588"/>
    <lineage>
        <taxon>Eukaryota</taxon>
        <taxon>Fungi</taxon>
        <taxon>Dikarya</taxon>
        <taxon>Basidiomycota</taxon>
        <taxon>Agaricomycotina</taxon>
        <taxon>Agaricomycetes</taxon>
        <taxon>Agaricomycetidae</taxon>
        <taxon>Agaricales</taxon>
        <taxon>Agaricineae</taxon>
        <taxon>Strophariaceae</taxon>
        <taxon>Galerina</taxon>
    </lineage>
</organism>
<dbReference type="PROSITE" id="PS50103">
    <property type="entry name" value="ZF_C3H1"/>
    <property type="match status" value="1"/>
</dbReference>
<dbReference type="SMART" id="SM00647">
    <property type="entry name" value="IBR"/>
    <property type="match status" value="2"/>
</dbReference>
<dbReference type="AlphaFoldDB" id="A0A067TPT0"/>
<evidence type="ECO:0000313" key="15">
    <source>
        <dbReference type="Proteomes" id="UP000027222"/>
    </source>
</evidence>
<keyword evidence="8 9" id="KW-0862">Zinc</keyword>
<keyword evidence="3" id="KW-0808">Transferase</keyword>
<keyword evidence="5" id="KW-0677">Repeat</keyword>
<feature type="domain" description="RING-type" evidence="11">
    <location>
        <begin position="807"/>
        <end position="848"/>
    </location>
</feature>
<evidence type="ECO:0000259" key="12">
    <source>
        <dbReference type="PROSITE" id="PS50103"/>
    </source>
</evidence>
<keyword evidence="4 9" id="KW-0479">Metal-binding</keyword>
<dbReference type="InterPro" id="IPR031127">
    <property type="entry name" value="E3_UB_ligase_RBR"/>
</dbReference>
<proteinExistence type="predicted"/>
<evidence type="ECO:0000256" key="2">
    <source>
        <dbReference type="ARBA" id="ARBA00012251"/>
    </source>
</evidence>
<dbReference type="InterPro" id="IPR017907">
    <property type="entry name" value="Znf_RING_CS"/>
</dbReference>
<dbReference type="PANTHER" id="PTHR11685">
    <property type="entry name" value="RBR FAMILY RING FINGER AND IBR DOMAIN-CONTAINING"/>
    <property type="match status" value="1"/>
</dbReference>
<feature type="domain" description="RING-type" evidence="13">
    <location>
        <begin position="803"/>
        <end position="1014"/>
    </location>
</feature>
<evidence type="ECO:0000259" key="13">
    <source>
        <dbReference type="PROSITE" id="PS51873"/>
    </source>
</evidence>
<dbReference type="HOGENOM" id="CLU_004235_0_0_1"/>
<dbReference type="GO" id="GO:0016567">
    <property type="term" value="P:protein ubiquitination"/>
    <property type="evidence" value="ECO:0007669"/>
    <property type="project" value="InterPro"/>
</dbReference>
<evidence type="ECO:0000256" key="4">
    <source>
        <dbReference type="ARBA" id="ARBA00022723"/>
    </source>
</evidence>
<dbReference type="Pfam" id="PF00097">
    <property type="entry name" value="zf-C3HC4"/>
    <property type="match status" value="1"/>
</dbReference>
<feature type="region of interest" description="Disordered" evidence="10">
    <location>
        <begin position="214"/>
        <end position="236"/>
    </location>
</feature>
<name>A0A067TPT0_GALM3</name>
<dbReference type="OrthoDB" id="1431934at2759"/>
<dbReference type="GO" id="GO:0061630">
    <property type="term" value="F:ubiquitin protein ligase activity"/>
    <property type="evidence" value="ECO:0007669"/>
    <property type="project" value="UniProtKB-EC"/>
</dbReference>
<keyword evidence="15" id="KW-1185">Reference proteome</keyword>
<dbReference type="InterPro" id="IPR044066">
    <property type="entry name" value="TRIAD_supradom"/>
</dbReference>
<dbReference type="PROSITE" id="PS50089">
    <property type="entry name" value="ZF_RING_2"/>
    <property type="match status" value="1"/>
</dbReference>
<evidence type="ECO:0000256" key="10">
    <source>
        <dbReference type="SAM" id="MobiDB-lite"/>
    </source>
</evidence>
<dbReference type="Pfam" id="PF01485">
    <property type="entry name" value="IBR"/>
    <property type="match status" value="2"/>
</dbReference>
<evidence type="ECO:0000256" key="6">
    <source>
        <dbReference type="ARBA" id="ARBA00022771"/>
    </source>
</evidence>
<evidence type="ECO:0000256" key="5">
    <source>
        <dbReference type="ARBA" id="ARBA00022737"/>
    </source>
</evidence>
<feature type="zinc finger region" description="C3H1-type" evidence="9">
    <location>
        <begin position="17"/>
        <end position="44"/>
    </location>
</feature>
<dbReference type="EMBL" id="KL142371">
    <property type="protein sequence ID" value="KDR80943.1"/>
    <property type="molecule type" value="Genomic_DNA"/>
</dbReference>
<dbReference type="InterPro" id="IPR013083">
    <property type="entry name" value="Znf_RING/FYVE/PHD"/>
</dbReference>
<gene>
    <name evidence="14" type="ORF">GALMADRAFT_241502</name>
</gene>
<evidence type="ECO:0000256" key="7">
    <source>
        <dbReference type="ARBA" id="ARBA00022786"/>
    </source>
</evidence>
<evidence type="ECO:0000259" key="11">
    <source>
        <dbReference type="PROSITE" id="PS50089"/>
    </source>
</evidence>
<dbReference type="Gene3D" id="1.20.120.1750">
    <property type="match status" value="1"/>
</dbReference>
<feature type="region of interest" description="Disordered" evidence="10">
    <location>
        <begin position="54"/>
        <end position="79"/>
    </location>
</feature>
<protein>
    <recommendedName>
        <fullName evidence="2">RBR-type E3 ubiquitin transferase</fullName>
        <ecNumber evidence="2">2.3.2.31</ecNumber>
    </recommendedName>
</protein>
<dbReference type="SUPFAM" id="SSF57850">
    <property type="entry name" value="RING/U-box"/>
    <property type="match status" value="3"/>
</dbReference>
<keyword evidence="7" id="KW-0833">Ubl conjugation pathway</keyword>
<dbReference type="PROSITE" id="PS00518">
    <property type="entry name" value="ZF_RING_1"/>
    <property type="match status" value="1"/>
</dbReference>
<dbReference type="Gene3D" id="3.30.40.10">
    <property type="entry name" value="Zinc/RING finger domain, C3HC4 (zinc finger)"/>
    <property type="match status" value="1"/>
</dbReference>